<proteinExistence type="predicted"/>
<keyword evidence="3" id="KW-1185">Reference proteome</keyword>
<reference evidence="2 3" key="1">
    <citation type="journal article" date="2013" name="Curr. Biol.">
        <title>The Genome of the Foraminiferan Reticulomyxa filosa.</title>
        <authorList>
            <person name="Glockner G."/>
            <person name="Hulsmann N."/>
            <person name="Schleicher M."/>
            <person name="Noegel A.A."/>
            <person name="Eichinger L."/>
            <person name="Gallinger C."/>
            <person name="Pawlowski J."/>
            <person name="Sierra R."/>
            <person name="Euteneuer U."/>
            <person name="Pillet L."/>
            <person name="Moustafa A."/>
            <person name="Platzer M."/>
            <person name="Groth M."/>
            <person name="Szafranski K."/>
            <person name="Schliwa M."/>
        </authorList>
    </citation>
    <scope>NUCLEOTIDE SEQUENCE [LARGE SCALE GENOMIC DNA]</scope>
</reference>
<sequence>MNYPCYGDVTSLINAIQRRRSTTSGRSPLSHRSQYVLHAESSLESLRQELTKSRVDIASYQAQLHEGKEQTRDLQRQLKETQLQRQKALEEREMMTQVIGLYEMMTAIKIKCVSDFTTNAMAQQLLHQNTVDKERRPVCFECKAFNLQTKSSWGSFYFYYY</sequence>
<evidence type="ECO:0000313" key="2">
    <source>
        <dbReference type="EMBL" id="ETO27976.1"/>
    </source>
</evidence>
<evidence type="ECO:0000256" key="1">
    <source>
        <dbReference type="SAM" id="Coils"/>
    </source>
</evidence>
<dbReference type="AlphaFoldDB" id="X6NPP6"/>
<feature type="coiled-coil region" evidence="1">
    <location>
        <begin position="43"/>
        <end position="98"/>
    </location>
</feature>
<gene>
    <name evidence="2" type="ORF">RFI_09155</name>
</gene>
<dbReference type="Proteomes" id="UP000023152">
    <property type="component" value="Unassembled WGS sequence"/>
</dbReference>
<name>X6NPP6_RETFI</name>
<comment type="caution">
    <text evidence="2">The sequence shown here is derived from an EMBL/GenBank/DDBJ whole genome shotgun (WGS) entry which is preliminary data.</text>
</comment>
<evidence type="ECO:0000313" key="3">
    <source>
        <dbReference type="Proteomes" id="UP000023152"/>
    </source>
</evidence>
<protein>
    <submittedName>
        <fullName evidence="2">Uncharacterized protein</fullName>
    </submittedName>
</protein>
<organism evidence="2 3">
    <name type="scientific">Reticulomyxa filosa</name>
    <dbReference type="NCBI Taxonomy" id="46433"/>
    <lineage>
        <taxon>Eukaryota</taxon>
        <taxon>Sar</taxon>
        <taxon>Rhizaria</taxon>
        <taxon>Retaria</taxon>
        <taxon>Foraminifera</taxon>
        <taxon>Monothalamids</taxon>
        <taxon>Reticulomyxidae</taxon>
        <taxon>Reticulomyxa</taxon>
    </lineage>
</organism>
<keyword evidence="1" id="KW-0175">Coiled coil</keyword>
<accession>X6NPP6</accession>
<dbReference type="EMBL" id="ASPP01006939">
    <property type="protein sequence ID" value="ETO27976.1"/>
    <property type="molecule type" value="Genomic_DNA"/>
</dbReference>